<dbReference type="InterPro" id="IPR003825">
    <property type="entry name" value="Colicin-V_CvpA"/>
</dbReference>
<keyword evidence="4 5" id="KW-0472">Membrane</keyword>
<comment type="caution">
    <text evidence="6">The sequence shown here is derived from an EMBL/GenBank/DDBJ whole genome shotgun (WGS) entry which is preliminary data.</text>
</comment>
<keyword evidence="3 5" id="KW-1133">Transmembrane helix</keyword>
<evidence type="ECO:0000256" key="5">
    <source>
        <dbReference type="SAM" id="Phobius"/>
    </source>
</evidence>
<proteinExistence type="predicted"/>
<dbReference type="AlphaFoldDB" id="A0A9D1L0V2"/>
<evidence type="ECO:0000256" key="2">
    <source>
        <dbReference type="ARBA" id="ARBA00022692"/>
    </source>
</evidence>
<dbReference type="EMBL" id="DVMN01000015">
    <property type="protein sequence ID" value="HIU20814.1"/>
    <property type="molecule type" value="Genomic_DNA"/>
</dbReference>
<reference evidence="6" key="2">
    <citation type="journal article" date="2021" name="PeerJ">
        <title>Extensive microbial diversity within the chicken gut microbiome revealed by metagenomics and culture.</title>
        <authorList>
            <person name="Gilroy R."/>
            <person name="Ravi A."/>
            <person name="Getino M."/>
            <person name="Pursley I."/>
            <person name="Horton D.L."/>
            <person name="Alikhan N.F."/>
            <person name="Baker D."/>
            <person name="Gharbi K."/>
            <person name="Hall N."/>
            <person name="Watson M."/>
            <person name="Adriaenssens E.M."/>
            <person name="Foster-Nyarko E."/>
            <person name="Jarju S."/>
            <person name="Secka A."/>
            <person name="Antonio M."/>
            <person name="Oren A."/>
            <person name="Chaudhuri R.R."/>
            <person name="La Ragione R."/>
            <person name="Hildebrand F."/>
            <person name="Pallen M.J."/>
        </authorList>
    </citation>
    <scope>NUCLEOTIDE SEQUENCE</scope>
    <source>
        <strain evidence="6">1063</strain>
    </source>
</reference>
<gene>
    <name evidence="6" type="ORF">IAD51_01020</name>
</gene>
<dbReference type="GO" id="GO:0016020">
    <property type="term" value="C:membrane"/>
    <property type="evidence" value="ECO:0007669"/>
    <property type="project" value="UniProtKB-SubCell"/>
</dbReference>
<evidence type="ECO:0000256" key="4">
    <source>
        <dbReference type="ARBA" id="ARBA00023136"/>
    </source>
</evidence>
<feature type="transmembrane region" description="Helical" evidence="5">
    <location>
        <begin position="40"/>
        <end position="58"/>
    </location>
</feature>
<protein>
    <submittedName>
        <fullName evidence="6">CvpA family protein</fullName>
    </submittedName>
</protein>
<sequence length="249" mass="25993">MFLSGIISAASWYADVALAALLLLFLLAGIIKGFAKSTKGFFVFVFVVCVSLLLTGVTQDAVYDSALGTSIHDGIASASEDWGVAFNSPVTVNGDGAYCITVDGAEVPLSGGDFGFKGTFANFVAEQFRVEEGETVAGAAVASITGVCVAAIMFLVYVIGITLIFFVIRRLVAPMAKATLPGVRFVDKLLGAVFSLLIGLVFVWIIFAIIAAIGDNAAAANDYLANSAFAGILYNHNPVSTLFSRIFGS</sequence>
<evidence type="ECO:0000256" key="3">
    <source>
        <dbReference type="ARBA" id="ARBA00022989"/>
    </source>
</evidence>
<keyword evidence="2 5" id="KW-0812">Transmembrane</keyword>
<reference evidence="6" key="1">
    <citation type="submission" date="2020-10" db="EMBL/GenBank/DDBJ databases">
        <authorList>
            <person name="Gilroy R."/>
        </authorList>
    </citation>
    <scope>NUCLEOTIDE SEQUENCE</scope>
    <source>
        <strain evidence="6">1063</strain>
    </source>
</reference>
<evidence type="ECO:0000313" key="6">
    <source>
        <dbReference type="EMBL" id="HIU20814.1"/>
    </source>
</evidence>
<dbReference type="GO" id="GO:0009403">
    <property type="term" value="P:toxin biosynthetic process"/>
    <property type="evidence" value="ECO:0007669"/>
    <property type="project" value="InterPro"/>
</dbReference>
<evidence type="ECO:0000256" key="1">
    <source>
        <dbReference type="ARBA" id="ARBA00004141"/>
    </source>
</evidence>
<evidence type="ECO:0000313" key="7">
    <source>
        <dbReference type="Proteomes" id="UP000824088"/>
    </source>
</evidence>
<feature type="transmembrane region" description="Helical" evidence="5">
    <location>
        <begin position="189"/>
        <end position="213"/>
    </location>
</feature>
<name>A0A9D1L0V2_9FIRM</name>
<feature type="transmembrane region" description="Helical" evidence="5">
    <location>
        <begin position="6"/>
        <end position="28"/>
    </location>
</feature>
<dbReference type="Proteomes" id="UP000824088">
    <property type="component" value="Unassembled WGS sequence"/>
</dbReference>
<organism evidence="6 7">
    <name type="scientific">Candidatus Limadaptatus stercorigallinarum</name>
    <dbReference type="NCBI Taxonomy" id="2840845"/>
    <lineage>
        <taxon>Bacteria</taxon>
        <taxon>Bacillati</taxon>
        <taxon>Bacillota</taxon>
        <taxon>Clostridia</taxon>
        <taxon>Eubacteriales</taxon>
        <taxon>Candidatus Limadaptatus</taxon>
    </lineage>
</organism>
<accession>A0A9D1L0V2</accession>
<comment type="subcellular location">
    <subcellularLocation>
        <location evidence="1">Membrane</location>
        <topology evidence="1">Multi-pass membrane protein</topology>
    </subcellularLocation>
</comment>
<dbReference type="Pfam" id="PF02674">
    <property type="entry name" value="Colicin_V"/>
    <property type="match status" value="1"/>
</dbReference>
<feature type="transmembrane region" description="Helical" evidence="5">
    <location>
        <begin position="139"/>
        <end position="168"/>
    </location>
</feature>